<dbReference type="PROSITE" id="PS51257">
    <property type="entry name" value="PROKAR_LIPOPROTEIN"/>
    <property type="match status" value="1"/>
</dbReference>
<keyword evidence="1" id="KW-0732">Signal</keyword>
<dbReference type="EMBL" id="LAYZ01000024">
    <property type="protein sequence ID" value="KKK34103.1"/>
    <property type="molecule type" value="Genomic_DNA"/>
</dbReference>
<protein>
    <recommendedName>
        <fullName evidence="4">Lipoprotein</fullName>
    </recommendedName>
</protein>
<gene>
    <name evidence="2" type="ORF">WN59_10965</name>
</gene>
<organism evidence="2 3">
    <name type="scientific">Salinicoccus sediminis</name>
    <dbReference type="NCBI Taxonomy" id="1432562"/>
    <lineage>
        <taxon>Bacteria</taxon>
        <taxon>Bacillati</taxon>
        <taxon>Bacillota</taxon>
        <taxon>Bacilli</taxon>
        <taxon>Bacillales</taxon>
        <taxon>Staphylococcaceae</taxon>
        <taxon>Salinicoccus</taxon>
    </lineage>
</organism>
<evidence type="ECO:0008006" key="4">
    <source>
        <dbReference type="Google" id="ProtNLM"/>
    </source>
</evidence>
<comment type="caution">
    <text evidence="2">The sequence shown here is derived from an EMBL/GenBank/DDBJ whole genome shotgun (WGS) entry which is preliminary data.</text>
</comment>
<evidence type="ECO:0000313" key="3">
    <source>
        <dbReference type="Proteomes" id="UP000034287"/>
    </source>
</evidence>
<dbReference type="RefSeq" id="WP_046517132.1">
    <property type="nucleotide sequence ID" value="NZ_LAYZ01000024.1"/>
</dbReference>
<feature type="chain" id="PRO_5039374100" description="Lipoprotein" evidence="1">
    <location>
        <begin position="22"/>
        <end position="160"/>
    </location>
</feature>
<sequence>MIDIRRFILCSLFLCSAAVLSACSDAGSSIDYEVIGKTESGDSGAFASSIQQITDEEMLRMAIEQTGADIDPDAVDFDSEHLFQVSMVENGCGYLLEDLVNEDGTLRFMFELTPVVESGEDPEDVTCAEVAVPTTSFIKTEAVDFSSLEIYGSGEKIESE</sequence>
<dbReference type="PATRIC" id="fig|1432562.3.peg.2186"/>
<dbReference type="STRING" id="1432562.WN59_10965"/>
<accession>A0A0M2SII6</accession>
<feature type="signal peptide" evidence="1">
    <location>
        <begin position="1"/>
        <end position="21"/>
    </location>
</feature>
<evidence type="ECO:0000256" key="1">
    <source>
        <dbReference type="SAM" id="SignalP"/>
    </source>
</evidence>
<dbReference type="Proteomes" id="UP000034287">
    <property type="component" value="Unassembled WGS sequence"/>
</dbReference>
<reference evidence="2 3" key="1">
    <citation type="submission" date="2015-04" db="EMBL/GenBank/DDBJ databases">
        <title>Taxonomic description and genome sequence of Salinicoccus sediminis sp. nov., a novel hyper halotolerant bacterium isolated from marine sediment.</title>
        <authorList>
            <person name="Mathan Kumar R."/>
            <person name="Kaur G."/>
            <person name="Kumar N."/>
            <person name="Kumar A."/>
            <person name="Singh N.K."/>
            <person name="Kaur N."/>
            <person name="Mayilraj S."/>
        </authorList>
    </citation>
    <scope>NUCLEOTIDE SEQUENCE [LARGE SCALE GENOMIC DNA]</scope>
    <source>
        <strain evidence="2 3">SV-16</strain>
    </source>
</reference>
<keyword evidence="3" id="KW-1185">Reference proteome</keyword>
<proteinExistence type="predicted"/>
<dbReference type="AlphaFoldDB" id="A0A0M2SII6"/>
<evidence type="ECO:0000313" key="2">
    <source>
        <dbReference type="EMBL" id="KKK34103.1"/>
    </source>
</evidence>
<name>A0A0M2SII6_9STAP</name>
<dbReference type="OrthoDB" id="2389392at2"/>